<reference evidence="19" key="1">
    <citation type="submission" date="2020-06" db="EMBL/GenBank/DDBJ databases">
        <authorList>
            <consortium name="Wellcome Sanger Institute Data Sharing"/>
        </authorList>
    </citation>
    <scope>NUCLEOTIDE SEQUENCE [LARGE SCALE GENOMIC DNA]</scope>
</reference>
<keyword evidence="4" id="KW-0272">Extracellular matrix</keyword>
<dbReference type="GO" id="GO:0060468">
    <property type="term" value="P:prevention of polyspermy"/>
    <property type="evidence" value="ECO:0007669"/>
    <property type="project" value="TreeGrafter"/>
</dbReference>
<dbReference type="Gene3D" id="2.60.40.3210">
    <property type="entry name" value="Zona pellucida, ZP-N domain"/>
    <property type="match status" value="1"/>
</dbReference>
<comment type="function">
    <text evidence="13">Component of the zona pellucida, an extracellular matrix surrounding oocytes which mediates sperm binding, induction of the acrosome reaction and prevents post-fertilization polyspermy. The zona pellucida is composed of 3 to 4 glycoproteins, ZP1, ZP2, ZP3, and ZP4. ZP4 may act as a sperm receptor.</text>
</comment>
<evidence type="ECO:0000256" key="14">
    <source>
        <dbReference type="ARBA" id="ARBA00040238"/>
    </source>
</evidence>
<dbReference type="SUPFAM" id="SSF57492">
    <property type="entry name" value="Trefoil"/>
    <property type="match status" value="1"/>
</dbReference>
<keyword evidence="8" id="KW-0472">Membrane</keyword>
<dbReference type="PANTHER" id="PTHR23343">
    <property type="entry name" value="ZONA PELLUCIDA SPERM-BINDING PROTEIN"/>
    <property type="match status" value="1"/>
</dbReference>
<dbReference type="InterPro" id="IPR051148">
    <property type="entry name" value="Zona_Pellucida_Domain_gp"/>
</dbReference>
<dbReference type="GO" id="GO:0005886">
    <property type="term" value="C:plasma membrane"/>
    <property type="evidence" value="ECO:0007669"/>
    <property type="project" value="UniProtKB-SubCell"/>
</dbReference>
<evidence type="ECO:0000313" key="19">
    <source>
        <dbReference type="Ensembl" id="ENSGWIP00000014392.1"/>
    </source>
</evidence>
<evidence type="ECO:0000256" key="13">
    <source>
        <dbReference type="ARBA" id="ARBA00037545"/>
    </source>
</evidence>
<keyword evidence="20" id="KW-1185">Reference proteome</keyword>
<reference evidence="19" key="2">
    <citation type="submission" date="2025-08" db="UniProtKB">
        <authorList>
            <consortium name="Ensembl"/>
        </authorList>
    </citation>
    <scope>IDENTIFICATION</scope>
</reference>
<keyword evidence="6" id="KW-0812">Transmembrane</keyword>
<reference evidence="19" key="3">
    <citation type="submission" date="2025-09" db="UniProtKB">
        <authorList>
            <consortium name="Ensembl"/>
        </authorList>
    </citation>
    <scope>IDENTIFICATION</scope>
</reference>
<dbReference type="GO" id="GO:0007339">
    <property type="term" value="P:binding of sperm to zona pellucida"/>
    <property type="evidence" value="ECO:0007669"/>
    <property type="project" value="TreeGrafter"/>
</dbReference>
<evidence type="ECO:0000256" key="11">
    <source>
        <dbReference type="ARBA" id="ARBA00023279"/>
    </source>
</evidence>
<dbReference type="PROSITE" id="PS51448">
    <property type="entry name" value="P_TREFOIL_2"/>
    <property type="match status" value="1"/>
</dbReference>
<keyword evidence="10" id="KW-0325">Glycoprotein</keyword>
<evidence type="ECO:0000256" key="12">
    <source>
        <dbReference type="ARBA" id="ARBA00024183"/>
    </source>
</evidence>
<dbReference type="SMART" id="SM00241">
    <property type="entry name" value="ZP"/>
    <property type="match status" value="1"/>
</dbReference>
<dbReference type="InterPro" id="IPR055355">
    <property type="entry name" value="ZP-C"/>
</dbReference>
<evidence type="ECO:0000256" key="6">
    <source>
        <dbReference type="ARBA" id="ARBA00022692"/>
    </source>
</evidence>
<dbReference type="PROSITE" id="PS00682">
    <property type="entry name" value="ZP_1"/>
    <property type="match status" value="1"/>
</dbReference>
<evidence type="ECO:0000256" key="10">
    <source>
        <dbReference type="ARBA" id="ARBA00023180"/>
    </source>
</evidence>
<dbReference type="Proteomes" id="UP000694680">
    <property type="component" value="Chromosome 17"/>
</dbReference>
<keyword evidence="3" id="KW-0964">Secreted</keyword>
<dbReference type="InterPro" id="IPR042235">
    <property type="entry name" value="ZP-C_dom"/>
</dbReference>
<comment type="subcellular location">
    <subcellularLocation>
        <location evidence="1">Cell membrane</location>
        <topology evidence="1">Single-pass type I membrane protein</topology>
    </subcellularLocation>
    <subcellularLocation>
        <location evidence="12">Zona pellucida</location>
    </subcellularLocation>
</comment>
<organism evidence="19 20">
    <name type="scientific">Gouania willdenowi</name>
    <name type="common">Blunt-snouted clingfish</name>
    <name type="synonym">Lepadogaster willdenowi</name>
    <dbReference type="NCBI Taxonomy" id="441366"/>
    <lineage>
        <taxon>Eukaryota</taxon>
        <taxon>Metazoa</taxon>
        <taxon>Chordata</taxon>
        <taxon>Craniata</taxon>
        <taxon>Vertebrata</taxon>
        <taxon>Euteleostomi</taxon>
        <taxon>Actinopterygii</taxon>
        <taxon>Neopterygii</taxon>
        <taxon>Teleostei</taxon>
        <taxon>Neoteleostei</taxon>
        <taxon>Acanthomorphata</taxon>
        <taxon>Ovalentaria</taxon>
        <taxon>Blenniimorphae</taxon>
        <taxon>Blenniiformes</taxon>
        <taxon>Gobiesocoidei</taxon>
        <taxon>Gobiesocidae</taxon>
        <taxon>Gobiesocinae</taxon>
        <taxon>Gouania</taxon>
    </lineage>
</organism>
<feature type="disulfide bond" evidence="17">
    <location>
        <begin position="67"/>
        <end position="82"/>
    </location>
</feature>
<dbReference type="Ensembl" id="ENSGWIT00000015910.1">
    <property type="protein sequence ID" value="ENSGWIP00000014392.1"/>
    <property type="gene ID" value="ENSGWIG00000008137.1"/>
</dbReference>
<dbReference type="Pfam" id="PF00088">
    <property type="entry name" value="Trefoil"/>
    <property type="match status" value="1"/>
</dbReference>
<evidence type="ECO:0000256" key="15">
    <source>
        <dbReference type="ARBA" id="ARBA00042273"/>
    </source>
</evidence>
<dbReference type="InterPro" id="IPR044913">
    <property type="entry name" value="P_trefoil_dom_sf"/>
</dbReference>
<evidence type="ECO:0000256" key="1">
    <source>
        <dbReference type="ARBA" id="ARBA00004251"/>
    </source>
</evidence>
<evidence type="ECO:0000256" key="3">
    <source>
        <dbReference type="ARBA" id="ARBA00022525"/>
    </source>
</evidence>
<dbReference type="InterPro" id="IPR001507">
    <property type="entry name" value="ZP_dom"/>
</dbReference>
<evidence type="ECO:0000256" key="17">
    <source>
        <dbReference type="PROSITE-ProRule" id="PRU00779"/>
    </source>
</evidence>
<evidence type="ECO:0000256" key="5">
    <source>
        <dbReference type="ARBA" id="ARBA00022685"/>
    </source>
</evidence>
<dbReference type="Pfam" id="PF23344">
    <property type="entry name" value="ZP-N"/>
    <property type="match status" value="1"/>
</dbReference>
<dbReference type="GO" id="GO:0032190">
    <property type="term" value="F:acrosin binding"/>
    <property type="evidence" value="ECO:0007669"/>
    <property type="project" value="TreeGrafter"/>
</dbReference>
<evidence type="ECO:0000256" key="2">
    <source>
        <dbReference type="ARBA" id="ARBA00022475"/>
    </source>
</evidence>
<dbReference type="GO" id="GO:0035804">
    <property type="term" value="F:structural constituent of egg coat"/>
    <property type="evidence" value="ECO:0007669"/>
    <property type="project" value="TreeGrafter"/>
</dbReference>
<gene>
    <name evidence="19" type="primary">LOC114479529</name>
</gene>
<dbReference type="PANTHER" id="PTHR23343:SF31">
    <property type="entry name" value="ZONA PELLUCIDA SPERM-BINDING PROTEIN 4"/>
    <property type="match status" value="1"/>
</dbReference>
<evidence type="ECO:0000256" key="16">
    <source>
        <dbReference type="ARBA" id="ARBA00042573"/>
    </source>
</evidence>
<protein>
    <recommendedName>
        <fullName evidence="14">Zona pellucida sperm-binding protein 4</fullName>
    </recommendedName>
    <alternativeName>
        <fullName evidence="16">Zona pellucida glycoprotein 4</fullName>
    </alternativeName>
    <alternativeName>
        <fullName evidence="15">Zona pellucida protein B</fullName>
    </alternativeName>
</protein>
<evidence type="ECO:0000259" key="18">
    <source>
        <dbReference type="PROSITE" id="PS51448"/>
    </source>
</evidence>
<feature type="domain" description="P-type" evidence="18">
    <location>
        <begin position="55"/>
        <end position="93"/>
    </location>
</feature>
<dbReference type="Gene3D" id="4.10.110.10">
    <property type="entry name" value="Spasmolytic Protein, domain 1"/>
    <property type="match status" value="1"/>
</dbReference>
<dbReference type="AlphaFoldDB" id="A0A8C5E237"/>
<dbReference type="InterPro" id="IPR017977">
    <property type="entry name" value="ZP_dom_CS"/>
</dbReference>
<keyword evidence="2" id="KW-1003">Cell membrane</keyword>
<evidence type="ECO:0000256" key="9">
    <source>
        <dbReference type="ARBA" id="ARBA00023157"/>
    </source>
</evidence>
<evidence type="ECO:0000256" key="4">
    <source>
        <dbReference type="ARBA" id="ARBA00022530"/>
    </source>
</evidence>
<evidence type="ECO:0000256" key="7">
    <source>
        <dbReference type="ARBA" id="ARBA00022989"/>
    </source>
</evidence>
<keyword evidence="7" id="KW-1133">Transmembrane helix</keyword>
<dbReference type="SMART" id="SM00018">
    <property type="entry name" value="PD"/>
    <property type="match status" value="1"/>
</dbReference>
<dbReference type="Pfam" id="PF00100">
    <property type="entry name" value="Zona_pellucida"/>
    <property type="match status" value="1"/>
</dbReference>
<dbReference type="InterPro" id="IPR055356">
    <property type="entry name" value="ZP-N"/>
</dbReference>
<dbReference type="InterPro" id="IPR000519">
    <property type="entry name" value="P_trefoil_dom"/>
</dbReference>
<keyword evidence="11" id="KW-0278">Fertilization</keyword>
<keyword evidence="9 17" id="KW-1015">Disulfide bond</keyword>
<keyword evidence="5" id="KW-0165">Cleavage on pair of basic residues</keyword>
<evidence type="ECO:0000256" key="8">
    <source>
        <dbReference type="ARBA" id="ARBA00023136"/>
    </source>
</evidence>
<dbReference type="GO" id="GO:0035805">
    <property type="term" value="C:egg coat"/>
    <property type="evidence" value="ECO:0007669"/>
    <property type="project" value="UniProtKB-SubCell"/>
</dbReference>
<sequence length="365" mass="40720">MVPLKYGFGVLMGIAVLLVGDIAAQSYLMPPLKKPQQSLQRNLQYSKLTPHEVPEKCQIGENEKIRCGIPDITVEQCEKINCCYDGHQCYYGKAVTVQCTRDGQFVVVLAREATVPPIDVNAISLLGSNEAFCSPVDSTSSFVIFQFPVTSCGTVLKEDEGDFVVYENHMSSSYEVGIGPRGSITRDTLNEYCASQVTVPAAYNSFYSPVDYPITRVLREPVYVEVRLLERSDPGLILNLENCWSTSSPDPQSLPQWDLLIDGCPYHDDRYLTTLVPVDSSSGLQFPNHHKRFIMRMFSFVDASDYTPQKDTVQQHLYSYFPKLKKSFTKGFFLLAATTVKKASFNSKALVSSGEVIYTGQKTSP</sequence>
<comment type="caution">
    <text evidence="17">Lacks conserved residue(s) required for the propagation of feature annotation.</text>
</comment>
<feature type="disulfide bond" evidence="17">
    <location>
        <begin position="57"/>
        <end position="83"/>
    </location>
</feature>
<evidence type="ECO:0000313" key="20">
    <source>
        <dbReference type="Proteomes" id="UP000694680"/>
    </source>
</evidence>
<accession>A0A8C5E237</accession>
<dbReference type="Gene3D" id="2.60.40.4100">
    <property type="entry name" value="Zona pellucida, ZP-C domain"/>
    <property type="match status" value="1"/>
</dbReference>
<proteinExistence type="predicted"/>
<dbReference type="CDD" id="cd00111">
    <property type="entry name" value="Trefoil"/>
    <property type="match status" value="1"/>
</dbReference>
<name>A0A8C5E237_GOUWI</name>